<name>A0A1B8ZGR6_9FLAO</name>
<dbReference type="Proteomes" id="UP000092651">
    <property type="component" value="Unassembled WGS sequence"/>
</dbReference>
<evidence type="ECO:0000313" key="2">
    <source>
        <dbReference type="EMBL" id="OCA70795.1"/>
    </source>
</evidence>
<comment type="caution">
    <text evidence="2">The sequence shown here is derived from an EMBL/GenBank/DDBJ whole genome shotgun (WGS) entry which is preliminary data.</text>
</comment>
<gene>
    <name evidence="2" type="ORF">BBI01_12705</name>
</gene>
<keyword evidence="1" id="KW-0812">Transmembrane</keyword>
<dbReference type="EMBL" id="MAYH01000034">
    <property type="protein sequence ID" value="OCA70795.1"/>
    <property type="molecule type" value="Genomic_DNA"/>
</dbReference>
<sequence>MNTKKILKTIGITLGIIIIFLIASNFIWLNDRENLLYKIQQYITYNEEDWKNYETNQKILAENPSGTIQTVVVESVPDFHPYNIDLLTGNTKKEELKKIENAHFENLVSAKKSPDDEDAQIALIKLTQRRLTDVIINQKLSIKIGKCYENPNKGENYSCVSCMILLYNREKNDWQEAPDGENFLDNSYDFYQTSEGGEWEAKELSMYIPYDDALFKKYENKSR</sequence>
<evidence type="ECO:0000313" key="3">
    <source>
        <dbReference type="Proteomes" id="UP000092651"/>
    </source>
</evidence>
<dbReference type="RefSeq" id="WP_065395202.1">
    <property type="nucleotide sequence ID" value="NZ_MAYH01000034.1"/>
</dbReference>
<keyword evidence="1" id="KW-0472">Membrane</keyword>
<reference evidence="2 3" key="1">
    <citation type="submission" date="2016-07" db="EMBL/GenBank/DDBJ databases">
        <authorList>
            <person name="Jeong J.-J."/>
            <person name="Kim D.W."/>
            <person name="Sang M.K."/>
            <person name="Choi I.-G."/>
            <person name="Kim K.D."/>
        </authorList>
    </citation>
    <scope>NUCLEOTIDE SEQUENCE [LARGE SCALE GENOMIC DNA]</scope>
    <source>
        <strain evidence="2 3">UTM-3</strain>
    </source>
</reference>
<evidence type="ECO:0000256" key="1">
    <source>
        <dbReference type="SAM" id="Phobius"/>
    </source>
</evidence>
<organism evidence="2 3">
    <name type="scientific">Chryseobacterium artocarpi</name>
    <dbReference type="NCBI Taxonomy" id="1414727"/>
    <lineage>
        <taxon>Bacteria</taxon>
        <taxon>Pseudomonadati</taxon>
        <taxon>Bacteroidota</taxon>
        <taxon>Flavobacteriia</taxon>
        <taxon>Flavobacteriales</taxon>
        <taxon>Weeksellaceae</taxon>
        <taxon>Chryseobacterium group</taxon>
        <taxon>Chryseobacterium</taxon>
    </lineage>
</organism>
<protein>
    <submittedName>
        <fullName evidence="2">Uncharacterized protein</fullName>
    </submittedName>
</protein>
<keyword evidence="3" id="KW-1185">Reference proteome</keyword>
<accession>A0A1B8ZGR6</accession>
<proteinExistence type="predicted"/>
<dbReference type="AlphaFoldDB" id="A0A1B8ZGR6"/>
<feature type="transmembrane region" description="Helical" evidence="1">
    <location>
        <begin position="6"/>
        <end position="29"/>
    </location>
</feature>
<dbReference type="OrthoDB" id="700452at2"/>
<keyword evidence="1" id="KW-1133">Transmembrane helix</keyword>